<proteinExistence type="predicted"/>
<dbReference type="RefSeq" id="WP_171644342.1">
    <property type="nucleotide sequence ID" value="NZ_WHOA01000115.1"/>
</dbReference>
<gene>
    <name evidence="1" type="ORF">GC098_16865</name>
</gene>
<evidence type="ECO:0000313" key="2">
    <source>
        <dbReference type="Proteomes" id="UP000616779"/>
    </source>
</evidence>
<reference evidence="1 2" key="1">
    <citation type="submission" date="2019-10" db="EMBL/GenBank/DDBJ databases">
        <title>Description of Paenibacillus terrestris sp. nov.</title>
        <authorList>
            <person name="Carlier A."/>
            <person name="Qi S."/>
        </authorList>
    </citation>
    <scope>NUCLEOTIDE SEQUENCE [LARGE SCALE GENOMIC DNA]</scope>
    <source>
        <strain evidence="1 2">LMG 31458</strain>
    </source>
</reference>
<dbReference type="EMBL" id="WHOA01000115">
    <property type="protein sequence ID" value="NOU73069.1"/>
    <property type="molecule type" value="Genomic_DNA"/>
</dbReference>
<dbReference type="Proteomes" id="UP000616779">
    <property type="component" value="Unassembled WGS sequence"/>
</dbReference>
<evidence type="ECO:0000313" key="1">
    <source>
        <dbReference type="EMBL" id="NOU73069.1"/>
    </source>
</evidence>
<sequence length="71" mass="7569">MGTFPAADVPLQPKIVVYTKQAAGRTIGAEADIFVTAGLPNANYGKNSNLEVKNSNFVPRGFSATIETNQR</sequence>
<protein>
    <submittedName>
        <fullName evidence="1">Uncharacterized protein</fullName>
    </submittedName>
</protein>
<name>A0ABX1XZE7_9BACL</name>
<comment type="caution">
    <text evidence="1">The sequence shown here is derived from an EMBL/GenBank/DDBJ whole genome shotgun (WGS) entry which is preliminary data.</text>
</comment>
<organism evidence="1 2">
    <name type="scientific">Paenibacillus phytorum</name>
    <dbReference type="NCBI Taxonomy" id="2654977"/>
    <lineage>
        <taxon>Bacteria</taxon>
        <taxon>Bacillati</taxon>
        <taxon>Bacillota</taxon>
        <taxon>Bacilli</taxon>
        <taxon>Bacillales</taxon>
        <taxon>Paenibacillaceae</taxon>
        <taxon>Paenibacillus</taxon>
    </lineage>
</organism>
<accession>A0ABX1XZE7</accession>
<keyword evidence="2" id="KW-1185">Reference proteome</keyword>